<dbReference type="AlphaFoldDB" id="A0A8S0W9F2"/>
<dbReference type="Pfam" id="PF20152">
    <property type="entry name" value="DUF6534"/>
    <property type="match status" value="1"/>
</dbReference>
<feature type="transmembrane region" description="Helical" evidence="1">
    <location>
        <begin position="234"/>
        <end position="254"/>
    </location>
</feature>
<keyword evidence="4" id="KW-1185">Reference proteome</keyword>
<protein>
    <recommendedName>
        <fullName evidence="2">DUF6534 domain-containing protein</fullName>
    </recommendedName>
</protein>
<dbReference type="EMBL" id="CACVBS010000035">
    <property type="protein sequence ID" value="CAA7262216.1"/>
    <property type="molecule type" value="Genomic_DNA"/>
</dbReference>
<keyword evidence="1" id="KW-1133">Transmembrane helix</keyword>
<sequence length="311" mass="34890">MSLSQLLGIPALDNTFGVLYIGVVVAGGLWGIGTAQAYWYAITYPKDPRFWKTLVAVIWCFDTIHQAMISQLLYHYLISNYFNPMNLDVPIWTFYIQCLFEMLPAMMVQLFFAMRIWRLSKGKWYLLVLPVFFIFAKLALNLVWVIKCASATSVQDANFRYSTISELINGAAAGADILLAGTMVYLLHASRTGIRQSDNLITRLMTYTINTGVLVSVWSIITLIFSVVYPRTMIYGAFYFCIGRLYVNTFLASLNARAALKGPSTYLEMSLTGSGSDGRGGKLELPSHIQSDATKQASQFSDKMREFNALP</sequence>
<feature type="domain" description="DUF6534" evidence="2">
    <location>
        <begin position="173"/>
        <end position="258"/>
    </location>
</feature>
<feature type="transmembrane region" description="Helical" evidence="1">
    <location>
        <begin position="53"/>
        <end position="74"/>
    </location>
</feature>
<gene>
    <name evidence="3" type="ORF">AAE3_LOCUS4464</name>
</gene>
<evidence type="ECO:0000313" key="3">
    <source>
        <dbReference type="EMBL" id="CAA7262216.1"/>
    </source>
</evidence>
<feature type="transmembrane region" description="Helical" evidence="1">
    <location>
        <begin position="207"/>
        <end position="228"/>
    </location>
</feature>
<feature type="transmembrane region" description="Helical" evidence="1">
    <location>
        <begin position="20"/>
        <end position="41"/>
    </location>
</feature>
<comment type="caution">
    <text evidence="3">The sequence shown here is derived from an EMBL/GenBank/DDBJ whole genome shotgun (WGS) entry which is preliminary data.</text>
</comment>
<proteinExistence type="predicted"/>
<feature type="transmembrane region" description="Helical" evidence="1">
    <location>
        <begin position="167"/>
        <end position="187"/>
    </location>
</feature>
<dbReference type="PANTHER" id="PTHR40465:SF1">
    <property type="entry name" value="DUF6534 DOMAIN-CONTAINING PROTEIN"/>
    <property type="match status" value="1"/>
</dbReference>
<reference evidence="3 4" key="1">
    <citation type="submission" date="2020-01" db="EMBL/GenBank/DDBJ databases">
        <authorList>
            <person name="Gupta K D."/>
        </authorList>
    </citation>
    <scope>NUCLEOTIDE SEQUENCE [LARGE SCALE GENOMIC DNA]</scope>
</reference>
<organism evidence="3 4">
    <name type="scientific">Cyclocybe aegerita</name>
    <name type="common">Black poplar mushroom</name>
    <name type="synonym">Agrocybe aegerita</name>
    <dbReference type="NCBI Taxonomy" id="1973307"/>
    <lineage>
        <taxon>Eukaryota</taxon>
        <taxon>Fungi</taxon>
        <taxon>Dikarya</taxon>
        <taxon>Basidiomycota</taxon>
        <taxon>Agaricomycotina</taxon>
        <taxon>Agaricomycetes</taxon>
        <taxon>Agaricomycetidae</taxon>
        <taxon>Agaricales</taxon>
        <taxon>Agaricineae</taxon>
        <taxon>Bolbitiaceae</taxon>
        <taxon>Cyclocybe</taxon>
    </lineage>
</organism>
<keyword evidence="1" id="KW-0472">Membrane</keyword>
<accession>A0A8S0W9F2</accession>
<feature type="transmembrane region" description="Helical" evidence="1">
    <location>
        <begin position="94"/>
        <end position="112"/>
    </location>
</feature>
<keyword evidence="1" id="KW-0812">Transmembrane</keyword>
<dbReference type="OrthoDB" id="3263055at2759"/>
<dbReference type="Proteomes" id="UP000467700">
    <property type="component" value="Unassembled WGS sequence"/>
</dbReference>
<dbReference type="PANTHER" id="PTHR40465">
    <property type="entry name" value="CHROMOSOME 1, WHOLE GENOME SHOTGUN SEQUENCE"/>
    <property type="match status" value="1"/>
</dbReference>
<dbReference type="InterPro" id="IPR045339">
    <property type="entry name" value="DUF6534"/>
</dbReference>
<feature type="transmembrane region" description="Helical" evidence="1">
    <location>
        <begin position="124"/>
        <end position="147"/>
    </location>
</feature>
<name>A0A8S0W9F2_CYCAE</name>
<evidence type="ECO:0000259" key="2">
    <source>
        <dbReference type="Pfam" id="PF20152"/>
    </source>
</evidence>
<evidence type="ECO:0000256" key="1">
    <source>
        <dbReference type="SAM" id="Phobius"/>
    </source>
</evidence>
<evidence type="ECO:0000313" key="4">
    <source>
        <dbReference type="Proteomes" id="UP000467700"/>
    </source>
</evidence>